<dbReference type="PANTHER" id="PTHR45277:SF1">
    <property type="entry name" value="EXPRESSED PROTEIN"/>
    <property type="match status" value="1"/>
</dbReference>
<keyword evidence="1" id="KW-0472">Membrane</keyword>
<name>A0A9W6RC63_9PSEU</name>
<keyword evidence="1" id="KW-0812">Transmembrane</keyword>
<dbReference type="RefSeq" id="WP_027947140.1">
    <property type="nucleotide sequence ID" value="NZ_BSTI01000036.1"/>
</dbReference>
<evidence type="ECO:0000256" key="1">
    <source>
        <dbReference type="SAM" id="Phobius"/>
    </source>
</evidence>
<feature type="domain" description="Methyltransferase type 11" evidence="2">
    <location>
        <begin position="90"/>
        <end position="198"/>
    </location>
</feature>
<evidence type="ECO:0000313" key="4">
    <source>
        <dbReference type="Proteomes" id="UP001165136"/>
    </source>
</evidence>
<evidence type="ECO:0000313" key="3">
    <source>
        <dbReference type="EMBL" id="GLY71402.1"/>
    </source>
</evidence>
<keyword evidence="1" id="KW-1133">Transmembrane helix</keyword>
<feature type="transmembrane region" description="Helical" evidence="1">
    <location>
        <begin position="45"/>
        <end position="65"/>
    </location>
</feature>
<dbReference type="Proteomes" id="UP001165136">
    <property type="component" value="Unassembled WGS sequence"/>
</dbReference>
<dbReference type="EMBL" id="BSTI01000036">
    <property type="protein sequence ID" value="GLY71402.1"/>
    <property type="molecule type" value="Genomic_DNA"/>
</dbReference>
<dbReference type="InterPro" id="IPR013216">
    <property type="entry name" value="Methyltransf_11"/>
</dbReference>
<dbReference type="Pfam" id="PF08241">
    <property type="entry name" value="Methyltransf_11"/>
    <property type="match status" value="1"/>
</dbReference>
<keyword evidence="4" id="KW-1185">Reference proteome</keyword>
<organism evidence="3 4">
    <name type="scientific">Amycolatopsis taiwanensis</name>
    <dbReference type="NCBI Taxonomy" id="342230"/>
    <lineage>
        <taxon>Bacteria</taxon>
        <taxon>Bacillati</taxon>
        <taxon>Actinomycetota</taxon>
        <taxon>Actinomycetes</taxon>
        <taxon>Pseudonocardiales</taxon>
        <taxon>Pseudonocardiaceae</taxon>
        <taxon>Amycolatopsis</taxon>
    </lineage>
</organism>
<dbReference type="Gene3D" id="3.40.50.150">
    <property type="entry name" value="Vaccinia Virus protein VP39"/>
    <property type="match status" value="1"/>
</dbReference>
<proteinExistence type="predicted"/>
<accession>A0A9W6RC63</accession>
<dbReference type="AlphaFoldDB" id="A0A9W6RC63"/>
<dbReference type="CDD" id="cd02440">
    <property type="entry name" value="AdoMet_MTases"/>
    <property type="match status" value="1"/>
</dbReference>
<gene>
    <name evidence="3" type="ORF">Atai01_80210</name>
</gene>
<sequence length="247" mass="26204">MTAQAPVRGSYGIDSPATLFGLASAAVLLTAATIATAVLAGPAVAVAPAVLAVVFLFSAGCYLHATKRGKFRVWAEILDEAGLRGDERVLDLGCGRGAVLLAVAGRLTTGHAVGVDLWQTRDQSGNAQDTTERNASAERVRDRIELHTGDLRELPFGDGEFDVVVSSLAIHNISPAAERAKAIEEAVRVLRPGGRLFVVDIFGTPRAYRDHLTELGVTGIQVRPAGWRMWWGGPWGSSELVTAVKPE</sequence>
<dbReference type="GO" id="GO:0032259">
    <property type="term" value="P:methylation"/>
    <property type="evidence" value="ECO:0007669"/>
    <property type="project" value="UniProtKB-KW"/>
</dbReference>
<dbReference type="InterPro" id="IPR029063">
    <property type="entry name" value="SAM-dependent_MTases_sf"/>
</dbReference>
<feature type="transmembrane region" description="Helical" evidence="1">
    <location>
        <begin position="17"/>
        <end position="39"/>
    </location>
</feature>
<reference evidence="3" key="1">
    <citation type="submission" date="2023-03" db="EMBL/GenBank/DDBJ databases">
        <title>Amycolatopsis taiwanensis NBRC 103393.</title>
        <authorList>
            <person name="Ichikawa N."/>
            <person name="Sato H."/>
            <person name="Tonouchi N."/>
        </authorList>
    </citation>
    <scope>NUCLEOTIDE SEQUENCE</scope>
    <source>
        <strain evidence="3">NBRC 103393</strain>
    </source>
</reference>
<dbReference type="SUPFAM" id="SSF53335">
    <property type="entry name" value="S-adenosyl-L-methionine-dependent methyltransferases"/>
    <property type="match status" value="1"/>
</dbReference>
<protein>
    <submittedName>
        <fullName evidence="3">Type 11 methyltransferase</fullName>
    </submittedName>
</protein>
<keyword evidence="3" id="KW-0489">Methyltransferase</keyword>
<keyword evidence="3" id="KW-0808">Transferase</keyword>
<comment type="caution">
    <text evidence="3">The sequence shown here is derived from an EMBL/GenBank/DDBJ whole genome shotgun (WGS) entry which is preliminary data.</text>
</comment>
<dbReference type="GO" id="GO:0008757">
    <property type="term" value="F:S-adenosylmethionine-dependent methyltransferase activity"/>
    <property type="evidence" value="ECO:0007669"/>
    <property type="project" value="InterPro"/>
</dbReference>
<dbReference type="PANTHER" id="PTHR45277">
    <property type="entry name" value="EXPRESSED PROTEIN"/>
    <property type="match status" value="1"/>
</dbReference>
<evidence type="ECO:0000259" key="2">
    <source>
        <dbReference type="Pfam" id="PF08241"/>
    </source>
</evidence>